<name>A0A1G2CHV9_9BACT</name>
<dbReference type="Pfam" id="PF01541">
    <property type="entry name" value="GIY-YIG"/>
    <property type="match status" value="1"/>
</dbReference>
<dbReference type="PROSITE" id="PS50164">
    <property type="entry name" value="GIY_YIG"/>
    <property type="match status" value="1"/>
</dbReference>
<accession>A0A1G2CHV9</accession>
<keyword evidence="3" id="KW-0255">Endonuclease</keyword>
<comment type="caution">
    <text evidence="3">The sequence shown here is derived from an EMBL/GenBank/DDBJ whole genome shotgun (WGS) entry which is preliminary data.</text>
</comment>
<evidence type="ECO:0000313" key="3">
    <source>
        <dbReference type="EMBL" id="OGZ00993.1"/>
    </source>
</evidence>
<dbReference type="PANTHER" id="PTHR34477:SF1">
    <property type="entry name" value="UPF0213 PROTEIN YHBQ"/>
    <property type="match status" value="1"/>
</dbReference>
<evidence type="ECO:0000259" key="2">
    <source>
        <dbReference type="PROSITE" id="PS50164"/>
    </source>
</evidence>
<evidence type="ECO:0000313" key="4">
    <source>
        <dbReference type="Proteomes" id="UP000178495"/>
    </source>
</evidence>
<dbReference type="InterPro" id="IPR050190">
    <property type="entry name" value="UPF0213_domain"/>
</dbReference>
<dbReference type="Gene3D" id="3.40.1440.10">
    <property type="entry name" value="GIY-YIG endonuclease"/>
    <property type="match status" value="1"/>
</dbReference>
<comment type="similarity">
    <text evidence="1">Belongs to the UPF0213 family.</text>
</comment>
<reference evidence="3 4" key="1">
    <citation type="journal article" date="2016" name="Nat. Commun.">
        <title>Thousands of microbial genomes shed light on interconnected biogeochemical processes in an aquifer system.</title>
        <authorList>
            <person name="Anantharaman K."/>
            <person name="Brown C.T."/>
            <person name="Hug L.A."/>
            <person name="Sharon I."/>
            <person name="Castelle C.J."/>
            <person name="Probst A.J."/>
            <person name="Thomas B.C."/>
            <person name="Singh A."/>
            <person name="Wilkins M.J."/>
            <person name="Karaoz U."/>
            <person name="Brodie E.L."/>
            <person name="Williams K.H."/>
            <person name="Hubbard S.S."/>
            <person name="Banfield J.F."/>
        </authorList>
    </citation>
    <scope>NUCLEOTIDE SEQUENCE [LARGE SCALE GENOMIC DNA]</scope>
</reference>
<protein>
    <submittedName>
        <fullName evidence="3">Endonuclease</fullName>
    </submittedName>
</protein>
<keyword evidence="3" id="KW-0540">Nuclease</keyword>
<feature type="domain" description="GIY-YIG" evidence="2">
    <location>
        <begin position="1"/>
        <end position="80"/>
    </location>
</feature>
<proteinExistence type="inferred from homology"/>
<dbReference type="PANTHER" id="PTHR34477">
    <property type="entry name" value="UPF0213 PROTEIN YHBQ"/>
    <property type="match status" value="1"/>
</dbReference>
<sequence length="80" mass="9937">MYYVYILQSNRTKKYYVGYTHDLETRLRYHNSGRTVSFKKHIPLEIVRVEEYPLYEEARRREREIKRYKSGEAFKRLLNS</sequence>
<dbReference type="Proteomes" id="UP000178495">
    <property type="component" value="Unassembled WGS sequence"/>
</dbReference>
<evidence type="ECO:0000256" key="1">
    <source>
        <dbReference type="ARBA" id="ARBA00007435"/>
    </source>
</evidence>
<dbReference type="EMBL" id="MHLC01000022">
    <property type="protein sequence ID" value="OGZ00993.1"/>
    <property type="molecule type" value="Genomic_DNA"/>
</dbReference>
<dbReference type="GO" id="GO:0004519">
    <property type="term" value="F:endonuclease activity"/>
    <property type="evidence" value="ECO:0007669"/>
    <property type="project" value="UniProtKB-KW"/>
</dbReference>
<dbReference type="InterPro" id="IPR035901">
    <property type="entry name" value="GIY-YIG_endonuc_sf"/>
</dbReference>
<dbReference type="InterPro" id="IPR000305">
    <property type="entry name" value="GIY-YIG_endonuc"/>
</dbReference>
<gene>
    <name evidence="3" type="ORF">A3A43_02885</name>
</gene>
<keyword evidence="3" id="KW-0378">Hydrolase</keyword>
<dbReference type="AlphaFoldDB" id="A0A1G2CHV9"/>
<organism evidence="3 4">
    <name type="scientific">Candidatus Liptonbacteria bacterium RIFCSPLOWO2_01_FULL_56_20</name>
    <dbReference type="NCBI Taxonomy" id="1798652"/>
    <lineage>
        <taxon>Bacteria</taxon>
        <taxon>Candidatus Liptoniibacteriota</taxon>
    </lineage>
</organism>
<dbReference type="SUPFAM" id="SSF82771">
    <property type="entry name" value="GIY-YIG endonuclease"/>
    <property type="match status" value="1"/>
</dbReference>